<dbReference type="Gene3D" id="2.100.10.30">
    <property type="entry name" value="Jacalin-like lectin domain"/>
    <property type="match status" value="1"/>
</dbReference>
<dbReference type="PANTHER" id="PTHR33589:SF3">
    <property type="entry name" value="ZYMOGEN GRANULE MEMBRANE PROTEIN 16-LIKE"/>
    <property type="match status" value="1"/>
</dbReference>
<evidence type="ECO:0000256" key="2">
    <source>
        <dbReference type="ARBA" id="ARBA00022734"/>
    </source>
</evidence>
<protein>
    <recommendedName>
        <fullName evidence="4">Jacalin-type lectin domain-containing protein</fullName>
    </recommendedName>
</protein>
<dbReference type="Proteomes" id="UP001591681">
    <property type="component" value="Unassembled WGS sequence"/>
</dbReference>
<dbReference type="PANTHER" id="PTHR33589">
    <property type="entry name" value="OS11G0524900 PROTEIN"/>
    <property type="match status" value="1"/>
</dbReference>
<evidence type="ECO:0000259" key="4">
    <source>
        <dbReference type="PROSITE" id="PS51752"/>
    </source>
</evidence>
<dbReference type="PROSITE" id="PS51752">
    <property type="entry name" value="JACALIN_LECTIN"/>
    <property type="match status" value="1"/>
</dbReference>
<sequence length="132" mass="14599">MFKLLALSLLFVSALAQNLPDNYPFSVPVGSGSGTGFVTSGEGRITAVRVWELNNNQITGFQLRFDYVWGPIIGRSSNDRVDMTLFDGETIIQVSGKYNPSSFIELVQFMTNRGRFLSAGQPTGLSFNYYPI</sequence>
<dbReference type="InterPro" id="IPR036404">
    <property type="entry name" value="Jacalin-like_lectin_dom_sf"/>
</dbReference>
<feature type="domain" description="Jacalin-type lectin" evidence="4">
    <location>
        <begin position="23"/>
        <end position="132"/>
    </location>
</feature>
<proteinExistence type="predicted"/>
<keyword evidence="2" id="KW-0430">Lectin</keyword>
<evidence type="ECO:0000256" key="3">
    <source>
        <dbReference type="SAM" id="SignalP"/>
    </source>
</evidence>
<feature type="signal peptide" evidence="3">
    <location>
        <begin position="1"/>
        <end position="16"/>
    </location>
</feature>
<evidence type="ECO:0000313" key="5">
    <source>
        <dbReference type="EMBL" id="KAL2080230.1"/>
    </source>
</evidence>
<dbReference type="EMBL" id="JBHFQA010000021">
    <property type="protein sequence ID" value="KAL2080230.1"/>
    <property type="molecule type" value="Genomic_DNA"/>
</dbReference>
<keyword evidence="6" id="KW-1185">Reference proteome</keyword>
<dbReference type="GO" id="GO:0030246">
    <property type="term" value="F:carbohydrate binding"/>
    <property type="evidence" value="ECO:0007669"/>
    <property type="project" value="UniProtKB-KW"/>
</dbReference>
<evidence type="ECO:0000256" key="1">
    <source>
        <dbReference type="ARBA" id="ARBA00022729"/>
    </source>
</evidence>
<dbReference type="Pfam" id="PF01419">
    <property type="entry name" value="Jacalin"/>
    <property type="match status" value="1"/>
</dbReference>
<accession>A0ABD1J148</accession>
<reference evidence="5 6" key="1">
    <citation type="submission" date="2024-09" db="EMBL/GenBank/DDBJ databases">
        <title>A chromosome-level genome assembly of Gray's grenadier anchovy, Coilia grayii.</title>
        <authorList>
            <person name="Fu Z."/>
        </authorList>
    </citation>
    <scope>NUCLEOTIDE SEQUENCE [LARGE SCALE GENOMIC DNA]</scope>
    <source>
        <strain evidence="5">G4</strain>
        <tissue evidence="5">Muscle</tissue>
    </source>
</reference>
<dbReference type="SMART" id="SM00915">
    <property type="entry name" value="Jacalin"/>
    <property type="match status" value="1"/>
</dbReference>
<dbReference type="InterPro" id="IPR001229">
    <property type="entry name" value="Jacalin-like_lectin_dom"/>
</dbReference>
<feature type="chain" id="PRO_5044823669" description="Jacalin-type lectin domain-containing protein" evidence="3">
    <location>
        <begin position="17"/>
        <end position="132"/>
    </location>
</feature>
<gene>
    <name evidence="5" type="ORF">ACEWY4_024023</name>
</gene>
<evidence type="ECO:0000313" key="6">
    <source>
        <dbReference type="Proteomes" id="UP001591681"/>
    </source>
</evidence>
<dbReference type="InterPro" id="IPR052321">
    <property type="entry name" value="PolyBind_ProtTraffic"/>
</dbReference>
<organism evidence="5 6">
    <name type="scientific">Coilia grayii</name>
    <name type="common">Gray's grenadier anchovy</name>
    <dbReference type="NCBI Taxonomy" id="363190"/>
    <lineage>
        <taxon>Eukaryota</taxon>
        <taxon>Metazoa</taxon>
        <taxon>Chordata</taxon>
        <taxon>Craniata</taxon>
        <taxon>Vertebrata</taxon>
        <taxon>Euteleostomi</taxon>
        <taxon>Actinopterygii</taxon>
        <taxon>Neopterygii</taxon>
        <taxon>Teleostei</taxon>
        <taxon>Clupei</taxon>
        <taxon>Clupeiformes</taxon>
        <taxon>Clupeoidei</taxon>
        <taxon>Engraulidae</taxon>
        <taxon>Coilinae</taxon>
        <taxon>Coilia</taxon>
    </lineage>
</organism>
<keyword evidence="1 3" id="KW-0732">Signal</keyword>
<name>A0ABD1J148_9TELE</name>
<comment type="caution">
    <text evidence="5">The sequence shown here is derived from an EMBL/GenBank/DDBJ whole genome shotgun (WGS) entry which is preliminary data.</text>
</comment>
<dbReference type="SUPFAM" id="SSF51101">
    <property type="entry name" value="Mannose-binding lectins"/>
    <property type="match status" value="1"/>
</dbReference>
<dbReference type="AlphaFoldDB" id="A0ABD1J148"/>